<feature type="non-terminal residue" evidence="2">
    <location>
        <position position="1"/>
    </location>
</feature>
<sequence>DAKKLKIERVIQALKLEEANEQVEEEDHATADGEDVQAEDTDGSPDI</sequence>
<feature type="region of interest" description="Disordered" evidence="1">
    <location>
        <begin position="18"/>
        <end position="47"/>
    </location>
</feature>
<accession>A0A392TYG5</accession>
<evidence type="ECO:0000313" key="2">
    <source>
        <dbReference type="EMBL" id="MCI65928.1"/>
    </source>
</evidence>
<feature type="compositionally biased region" description="Acidic residues" evidence="1">
    <location>
        <begin position="19"/>
        <end position="47"/>
    </location>
</feature>
<comment type="caution">
    <text evidence="2">The sequence shown here is derived from an EMBL/GenBank/DDBJ whole genome shotgun (WGS) entry which is preliminary data.</text>
</comment>
<keyword evidence="3" id="KW-1185">Reference proteome</keyword>
<proteinExistence type="predicted"/>
<organism evidence="2 3">
    <name type="scientific">Trifolium medium</name>
    <dbReference type="NCBI Taxonomy" id="97028"/>
    <lineage>
        <taxon>Eukaryota</taxon>
        <taxon>Viridiplantae</taxon>
        <taxon>Streptophyta</taxon>
        <taxon>Embryophyta</taxon>
        <taxon>Tracheophyta</taxon>
        <taxon>Spermatophyta</taxon>
        <taxon>Magnoliopsida</taxon>
        <taxon>eudicotyledons</taxon>
        <taxon>Gunneridae</taxon>
        <taxon>Pentapetalae</taxon>
        <taxon>rosids</taxon>
        <taxon>fabids</taxon>
        <taxon>Fabales</taxon>
        <taxon>Fabaceae</taxon>
        <taxon>Papilionoideae</taxon>
        <taxon>50 kb inversion clade</taxon>
        <taxon>NPAAA clade</taxon>
        <taxon>Hologalegina</taxon>
        <taxon>IRL clade</taxon>
        <taxon>Trifolieae</taxon>
        <taxon>Trifolium</taxon>
    </lineage>
</organism>
<dbReference type="AlphaFoldDB" id="A0A392TYG5"/>
<dbReference type="Proteomes" id="UP000265520">
    <property type="component" value="Unassembled WGS sequence"/>
</dbReference>
<reference evidence="2 3" key="1">
    <citation type="journal article" date="2018" name="Front. Plant Sci.">
        <title>Red Clover (Trifolium pratense) and Zigzag Clover (T. medium) - A Picture of Genomic Similarities and Differences.</title>
        <authorList>
            <person name="Dluhosova J."/>
            <person name="Istvanek J."/>
            <person name="Nedelnik J."/>
            <person name="Repkova J."/>
        </authorList>
    </citation>
    <scope>NUCLEOTIDE SEQUENCE [LARGE SCALE GENOMIC DNA]</scope>
    <source>
        <strain evidence="3">cv. 10/8</strain>
        <tissue evidence="2">Leaf</tissue>
    </source>
</reference>
<evidence type="ECO:0000256" key="1">
    <source>
        <dbReference type="SAM" id="MobiDB-lite"/>
    </source>
</evidence>
<protein>
    <submittedName>
        <fullName evidence="2">Uncharacterized protein</fullName>
    </submittedName>
</protein>
<evidence type="ECO:0000313" key="3">
    <source>
        <dbReference type="Proteomes" id="UP000265520"/>
    </source>
</evidence>
<name>A0A392TYG5_9FABA</name>
<dbReference type="EMBL" id="LXQA010685261">
    <property type="protein sequence ID" value="MCI65928.1"/>
    <property type="molecule type" value="Genomic_DNA"/>
</dbReference>